<protein>
    <submittedName>
        <fullName evidence="1">Uncharacterized protein</fullName>
    </submittedName>
</protein>
<sequence length="92" mass="10693">MKTKVSLLDSITVKICYNFSYDGVIELLNDAEIDKNEIDNFKIDFSLIEEIEDIENDFCLERLEKFSESFHSHLDIEGIVFAGLYAHENIKN</sequence>
<dbReference type="STRING" id="457570.Nther_0793"/>
<dbReference type="KEGG" id="nth:Nther_0793"/>
<keyword evidence="2" id="KW-1185">Reference proteome</keyword>
<reference evidence="1 2" key="1">
    <citation type="submission" date="2008-04" db="EMBL/GenBank/DDBJ databases">
        <title>Complete sequence of chromosome of Natranaerobius thermophilus JW/NM-WN-LF.</title>
        <authorList>
            <consortium name="US DOE Joint Genome Institute"/>
            <person name="Copeland A."/>
            <person name="Lucas S."/>
            <person name="Lapidus A."/>
            <person name="Glavina del Rio T."/>
            <person name="Dalin E."/>
            <person name="Tice H."/>
            <person name="Bruce D."/>
            <person name="Goodwin L."/>
            <person name="Pitluck S."/>
            <person name="Chertkov O."/>
            <person name="Brettin T."/>
            <person name="Detter J.C."/>
            <person name="Han C."/>
            <person name="Kuske C.R."/>
            <person name="Schmutz J."/>
            <person name="Larimer F."/>
            <person name="Land M."/>
            <person name="Hauser L."/>
            <person name="Kyrpides N."/>
            <person name="Lykidis A."/>
            <person name="Mesbah N.M."/>
            <person name="Wiegel J."/>
        </authorList>
    </citation>
    <scope>NUCLEOTIDE SEQUENCE [LARGE SCALE GENOMIC DNA]</scope>
    <source>
        <strain evidence="2">ATCC BAA-1301 / DSM 18059 / JW/NM-WN-LF</strain>
    </source>
</reference>
<dbReference type="InParanoid" id="B2A7S8"/>
<dbReference type="OrthoDB" id="1897648at2"/>
<dbReference type="AlphaFoldDB" id="B2A7S8"/>
<dbReference type="EMBL" id="CP001034">
    <property type="protein sequence ID" value="ACB84380.1"/>
    <property type="molecule type" value="Genomic_DNA"/>
</dbReference>
<dbReference type="HOGENOM" id="CLU_2410181_0_0_9"/>
<evidence type="ECO:0000313" key="2">
    <source>
        <dbReference type="Proteomes" id="UP000001683"/>
    </source>
</evidence>
<proteinExistence type="predicted"/>
<name>B2A7S8_NATTJ</name>
<reference evidence="1 2" key="2">
    <citation type="journal article" date="2011" name="J. Bacteriol.">
        <title>Complete genome sequence of the anaerobic, halophilic alkalithermophile Natranaerobius thermophilus JW/NM-WN-LF.</title>
        <authorList>
            <person name="Zhao B."/>
            <person name="Mesbah N.M."/>
            <person name="Dalin E."/>
            <person name="Goodwin L."/>
            <person name="Nolan M."/>
            <person name="Pitluck S."/>
            <person name="Chertkov O."/>
            <person name="Brettin T.S."/>
            <person name="Han J."/>
            <person name="Larimer F.W."/>
            <person name="Land M.L."/>
            <person name="Hauser L."/>
            <person name="Kyrpides N."/>
            <person name="Wiegel J."/>
        </authorList>
    </citation>
    <scope>NUCLEOTIDE SEQUENCE [LARGE SCALE GENOMIC DNA]</scope>
    <source>
        <strain evidence="2">ATCC BAA-1301 / DSM 18059 / JW/NM-WN-LF</strain>
    </source>
</reference>
<dbReference type="RefSeq" id="WP_012447260.1">
    <property type="nucleotide sequence ID" value="NC_010718.1"/>
</dbReference>
<gene>
    <name evidence="1" type="ordered locus">Nther_0793</name>
</gene>
<evidence type="ECO:0000313" key="1">
    <source>
        <dbReference type="EMBL" id="ACB84380.1"/>
    </source>
</evidence>
<dbReference type="Proteomes" id="UP000001683">
    <property type="component" value="Chromosome"/>
</dbReference>
<accession>B2A7S8</accession>
<organism evidence="1 2">
    <name type="scientific">Natranaerobius thermophilus (strain ATCC BAA-1301 / DSM 18059 / JW/NM-WN-LF)</name>
    <dbReference type="NCBI Taxonomy" id="457570"/>
    <lineage>
        <taxon>Bacteria</taxon>
        <taxon>Bacillati</taxon>
        <taxon>Bacillota</taxon>
        <taxon>Clostridia</taxon>
        <taxon>Natranaerobiales</taxon>
        <taxon>Natranaerobiaceae</taxon>
        <taxon>Natranaerobius</taxon>
    </lineage>
</organism>